<sequence length="147" mass="16875">PLRLIGPRRHGHEYFVEHRGDRFYVLSNDGAQDFRVLTAPVETPDMAAWRELIPETPGVWIERIALFQDHLALFEWANGGKRVRVVQLAPVQPEVVDAHVVAFGEESYAVDPDENPIFDTTVLRLRYSSLKTPETIYAYDMAQRTLQ</sequence>
<accession>A0A2M8Q783</accession>
<proteinExistence type="inferred from homology"/>
<gene>
    <name evidence="3" type="ORF">CUN48_17715</name>
</gene>
<dbReference type="Proteomes" id="UP000230790">
    <property type="component" value="Unassembled WGS sequence"/>
</dbReference>
<dbReference type="InterPro" id="IPR023302">
    <property type="entry name" value="Pept_S9A_N"/>
</dbReference>
<dbReference type="EC" id="3.4.21.83" evidence="3"/>
<comment type="caution">
    <text evidence="3">The sequence shown here is derived from an EMBL/GenBank/DDBJ whole genome shotgun (WGS) entry which is preliminary data.</text>
</comment>
<keyword evidence="3" id="KW-0378">Hydrolase</keyword>
<dbReference type="Gene3D" id="2.130.10.120">
    <property type="entry name" value="Prolyl oligopeptidase, N-terminal domain"/>
    <property type="match status" value="1"/>
</dbReference>
<dbReference type="InterPro" id="IPR051543">
    <property type="entry name" value="Serine_Peptidase_S9A"/>
</dbReference>
<evidence type="ECO:0000313" key="3">
    <source>
        <dbReference type="EMBL" id="PJF45669.1"/>
    </source>
</evidence>
<dbReference type="SUPFAM" id="SSF50993">
    <property type="entry name" value="Peptidase/esterase 'gauge' domain"/>
    <property type="match status" value="1"/>
</dbReference>
<dbReference type="Pfam" id="PF02897">
    <property type="entry name" value="Peptidase_S9_N"/>
    <property type="match status" value="1"/>
</dbReference>
<comment type="similarity">
    <text evidence="1">Belongs to the peptidase S9A family.</text>
</comment>
<dbReference type="EMBL" id="PGTN01000867">
    <property type="protein sequence ID" value="PJF45669.1"/>
    <property type="molecule type" value="Genomic_DNA"/>
</dbReference>
<evidence type="ECO:0000259" key="2">
    <source>
        <dbReference type="Pfam" id="PF02897"/>
    </source>
</evidence>
<name>A0A2M8Q783_9CHLR</name>
<evidence type="ECO:0000256" key="1">
    <source>
        <dbReference type="ARBA" id="ARBA00005228"/>
    </source>
</evidence>
<dbReference type="PANTHER" id="PTHR11757:SF19">
    <property type="entry name" value="PROLYL ENDOPEPTIDASE-LIKE"/>
    <property type="match status" value="1"/>
</dbReference>
<reference evidence="3 4" key="1">
    <citation type="submission" date="2017-11" db="EMBL/GenBank/DDBJ databases">
        <title>Evolution of Phototrophy in the Chloroflexi Phylum Driven by Horizontal Gene Transfer.</title>
        <authorList>
            <person name="Ward L.M."/>
            <person name="Hemp J."/>
            <person name="Shih P.M."/>
            <person name="Mcglynn S.E."/>
            <person name="Fischer W."/>
        </authorList>
    </citation>
    <scope>NUCLEOTIDE SEQUENCE [LARGE SCALE GENOMIC DNA]</scope>
    <source>
        <strain evidence="3">JP3_7</strain>
    </source>
</reference>
<dbReference type="PANTHER" id="PTHR11757">
    <property type="entry name" value="PROTEASE FAMILY S9A OLIGOPEPTIDASE"/>
    <property type="match status" value="1"/>
</dbReference>
<evidence type="ECO:0000313" key="4">
    <source>
        <dbReference type="Proteomes" id="UP000230790"/>
    </source>
</evidence>
<organism evidence="3 4">
    <name type="scientific">Candidatus Thermofonsia Clade 3 bacterium</name>
    <dbReference type="NCBI Taxonomy" id="2364212"/>
    <lineage>
        <taxon>Bacteria</taxon>
        <taxon>Bacillati</taxon>
        <taxon>Chloroflexota</taxon>
        <taxon>Candidatus Thermofontia</taxon>
        <taxon>Candidatus Thermofonsia Clade 3</taxon>
    </lineage>
</organism>
<feature type="domain" description="Peptidase S9A N-terminal" evidence="2">
    <location>
        <begin position="2"/>
        <end position="145"/>
    </location>
</feature>
<dbReference type="AlphaFoldDB" id="A0A2M8Q783"/>
<feature type="non-terminal residue" evidence="3">
    <location>
        <position position="147"/>
    </location>
</feature>
<protein>
    <submittedName>
        <fullName evidence="3">Oligopeptidase B</fullName>
        <ecNumber evidence="3">3.4.21.83</ecNumber>
    </submittedName>
</protein>
<dbReference type="GO" id="GO:0004252">
    <property type="term" value="F:serine-type endopeptidase activity"/>
    <property type="evidence" value="ECO:0007669"/>
    <property type="project" value="UniProtKB-EC"/>
</dbReference>
<feature type="non-terminal residue" evidence="3">
    <location>
        <position position="1"/>
    </location>
</feature>